<keyword evidence="2" id="KW-1185">Reference proteome</keyword>
<evidence type="ECO:0000313" key="1">
    <source>
        <dbReference type="EMBL" id="CAL1715672.1"/>
    </source>
</evidence>
<dbReference type="Proteomes" id="UP001497453">
    <property type="component" value="Chromosome 8"/>
</dbReference>
<protein>
    <recommendedName>
        <fullName evidence="3">F-box domain-containing protein</fullName>
    </recommendedName>
</protein>
<organism evidence="1 2">
    <name type="scientific">Somion occarium</name>
    <dbReference type="NCBI Taxonomy" id="3059160"/>
    <lineage>
        <taxon>Eukaryota</taxon>
        <taxon>Fungi</taxon>
        <taxon>Dikarya</taxon>
        <taxon>Basidiomycota</taxon>
        <taxon>Agaricomycotina</taxon>
        <taxon>Agaricomycetes</taxon>
        <taxon>Polyporales</taxon>
        <taxon>Cerrenaceae</taxon>
        <taxon>Somion</taxon>
    </lineage>
</organism>
<sequence>MSCVPQEILDLIIDCLHDDTAALKSCSLAHRSFLFSTRIYLFREFTAYSAKNASSAAKLHTDARTLANFAQFLVESRNICDYIQSLTVYGRTQDAPTPFFVRTHALVSILARLPRLRELCLHSVCLLAANFEEELKVIRSHQHAFSIRGIKLSQSAFRSGPEDKSLYGSPFSDLLSTFSRVDTLSLDIHGAISSLFHSNLTDELGQLPSRTSVTAIVATAFPLAVRGEVNPYLSQTIDLSGVRTLHTKLVHPVYNYNIKETSIFLQYPSLSLAELHLDMTKFHFVDTFYQEMLLSHLTPPTIPCTSLESLTLSAEISRISQPLAWEVLTTFLSRFLQSPLTSLTYLNLRIHIAVSTAPGISLLLAKDLQMDPLRQALEFSKRLRKLDIVFVEEEVSSAGIVPDTWKEWIKKIETHFQEGLAELCDRGLVTVRVA</sequence>
<proteinExistence type="predicted"/>
<accession>A0ABP1E7V9</accession>
<evidence type="ECO:0000313" key="2">
    <source>
        <dbReference type="Proteomes" id="UP001497453"/>
    </source>
</evidence>
<reference evidence="2" key="1">
    <citation type="submission" date="2024-04" db="EMBL/GenBank/DDBJ databases">
        <authorList>
            <person name="Shaw F."/>
            <person name="Minotto A."/>
        </authorList>
    </citation>
    <scope>NUCLEOTIDE SEQUENCE [LARGE SCALE GENOMIC DNA]</scope>
</reference>
<gene>
    <name evidence="1" type="ORF">GFSPODELE1_LOCUS10359</name>
</gene>
<name>A0ABP1E7V9_9APHY</name>
<dbReference type="EMBL" id="OZ037951">
    <property type="protein sequence ID" value="CAL1715672.1"/>
    <property type="molecule type" value="Genomic_DNA"/>
</dbReference>
<evidence type="ECO:0008006" key="3">
    <source>
        <dbReference type="Google" id="ProtNLM"/>
    </source>
</evidence>